<evidence type="ECO:0000313" key="1">
    <source>
        <dbReference type="EMBL" id="KAI3910870.1"/>
    </source>
</evidence>
<proteinExistence type="predicted"/>
<protein>
    <submittedName>
        <fullName evidence="1">Uncharacterized protein</fullName>
    </submittedName>
</protein>
<comment type="caution">
    <text evidence="1">The sequence shown here is derived from an EMBL/GenBank/DDBJ whole genome shotgun (WGS) entry which is preliminary data.</text>
</comment>
<dbReference type="AlphaFoldDB" id="A0AAD4SKW9"/>
<gene>
    <name evidence="1" type="ORF">MKW98_022557</name>
</gene>
<sequence>MMNRAWDGLGESLEGSLTIRFMVREFFHLARVKLSEIFIKSVSKDVMNGNVMYPTSLGVKLLAGNVLETHSMVDMGRRLWSLIFCIQVMVPVDVPKLRVVADLRLGKPLQELQLDLIPRKP</sequence>
<evidence type="ECO:0000313" key="2">
    <source>
        <dbReference type="Proteomes" id="UP001202328"/>
    </source>
</evidence>
<name>A0AAD4SKW9_9MAGN</name>
<reference evidence="1" key="1">
    <citation type="submission" date="2022-04" db="EMBL/GenBank/DDBJ databases">
        <title>A functionally conserved STORR gene fusion in Papaver species that diverged 16.8 million years ago.</title>
        <authorList>
            <person name="Catania T."/>
        </authorList>
    </citation>
    <scope>NUCLEOTIDE SEQUENCE</scope>
    <source>
        <strain evidence="1">S-188037</strain>
    </source>
</reference>
<keyword evidence="2" id="KW-1185">Reference proteome</keyword>
<organism evidence="1 2">
    <name type="scientific">Papaver atlanticum</name>
    <dbReference type="NCBI Taxonomy" id="357466"/>
    <lineage>
        <taxon>Eukaryota</taxon>
        <taxon>Viridiplantae</taxon>
        <taxon>Streptophyta</taxon>
        <taxon>Embryophyta</taxon>
        <taxon>Tracheophyta</taxon>
        <taxon>Spermatophyta</taxon>
        <taxon>Magnoliopsida</taxon>
        <taxon>Ranunculales</taxon>
        <taxon>Papaveraceae</taxon>
        <taxon>Papaveroideae</taxon>
        <taxon>Papaver</taxon>
    </lineage>
</organism>
<dbReference type="Proteomes" id="UP001202328">
    <property type="component" value="Unassembled WGS sequence"/>
</dbReference>
<accession>A0AAD4SKW9</accession>
<dbReference type="EMBL" id="JAJJMB010010087">
    <property type="protein sequence ID" value="KAI3910870.1"/>
    <property type="molecule type" value="Genomic_DNA"/>
</dbReference>